<dbReference type="InterPro" id="IPR038770">
    <property type="entry name" value="Na+/solute_symporter_sf"/>
</dbReference>
<dbReference type="Gene3D" id="1.20.1530.20">
    <property type="match status" value="1"/>
</dbReference>
<feature type="transmembrane region" description="Helical" evidence="3">
    <location>
        <begin position="254"/>
        <end position="274"/>
    </location>
</feature>
<evidence type="ECO:0000256" key="1">
    <source>
        <dbReference type="ARBA" id="ARBA00004127"/>
    </source>
</evidence>
<feature type="transmembrane region" description="Helical" evidence="3">
    <location>
        <begin position="120"/>
        <end position="140"/>
    </location>
</feature>
<evidence type="ECO:0000256" key="2">
    <source>
        <dbReference type="ARBA" id="ARBA00022448"/>
    </source>
</evidence>
<name>A0ABQ3BIZ4_9FLAO</name>
<gene>
    <name evidence="4" type="ORF">GCM10008088_04210</name>
</gene>
<feature type="transmembrane region" description="Helical" evidence="3">
    <location>
        <begin position="281"/>
        <end position="303"/>
    </location>
</feature>
<dbReference type="Proteomes" id="UP000615593">
    <property type="component" value="Unassembled WGS sequence"/>
</dbReference>
<accession>A0ABQ3BIZ4</accession>
<organism evidence="4 5">
    <name type="scientific">Mesonia mobilis</name>
    <dbReference type="NCBI Taxonomy" id="369791"/>
    <lineage>
        <taxon>Bacteria</taxon>
        <taxon>Pseudomonadati</taxon>
        <taxon>Bacteroidota</taxon>
        <taxon>Flavobacteriia</taxon>
        <taxon>Flavobacteriales</taxon>
        <taxon>Flavobacteriaceae</taxon>
        <taxon>Mesonia</taxon>
    </lineage>
</organism>
<reference evidence="5" key="1">
    <citation type="journal article" date="2019" name="Int. J. Syst. Evol. Microbiol.">
        <title>The Global Catalogue of Microorganisms (GCM) 10K type strain sequencing project: providing services to taxonomists for standard genome sequencing and annotation.</title>
        <authorList>
            <consortium name="The Broad Institute Genomics Platform"/>
            <consortium name="The Broad Institute Genome Sequencing Center for Infectious Disease"/>
            <person name="Wu L."/>
            <person name="Ma J."/>
        </authorList>
    </citation>
    <scope>NUCLEOTIDE SEQUENCE [LARGE SCALE GENOMIC DNA]</scope>
    <source>
        <strain evidence="5">KCTC 12708</strain>
    </source>
</reference>
<protein>
    <recommendedName>
        <fullName evidence="6">AEC family transporter</fullName>
    </recommendedName>
</protein>
<sequence length="304" mass="33666">MNVFLDLYKTLIPYLLCIPIGYVLARKNIIPKNIVSKPLLYFFMPVLVINHVLEASVENLTILPIISFALSVAMILPATIVHKTFGKGESRSLLKSGFSFFNVAFFGIPVVNALFGKEAITTLICIYIGSALYGNIIGYFQVARTRFSRKHSIKEIFKVPFIYVFILAVILKIFGFETPSAVEPVVDVFSVIVSVAGMLIIGINIEQVDFKALKWSYYLKLLGVRVIASVVIMAALIGLEYAFVNGLNTEETHVLILLALFPIAANLTVFASFLKSNEKQSALLVLLSMLISLILVPLAAMFFQ</sequence>
<keyword evidence="2" id="KW-0813">Transport</keyword>
<dbReference type="RefSeq" id="WP_027886030.1">
    <property type="nucleotide sequence ID" value="NZ_BMWY01000001.1"/>
</dbReference>
<feature type="transmembrane region" description="Helical" evidence="3">
    <location>
        <begin position="161"/>
        <end position="182"/>
    </location>
</feature>
<dbReference type="GeneID" id="94368067"/>
<dbReference type="PANTHER" id="PTHR36838:SF3">
    <property type="entry name" value="TRANSPORTER AUXIN EFFLUX CARRIER EC FAMILY"/>
    <property type="match status" value="1"/>
</dbReference>
<dbReference type="EMBL" id="BMWY01000001">
    <property type="protein sequence ID" value="GGZ46026.1"/>
    <property type="molecule type" value="Genomic_DNA"/>
</dbReference>
<evidence type="ECO:0000256" key="3">
    <source>
        <dbReference type="SAM" id="Phobius"/>
    </source>
</evidence>
<keyword evidence="5" id="KW-1185">Reference proteome</keyword>
<evidence type="ECO:0000313" key="4">
    <source>
        <dbReference type="EMBL" id="GGZ46026.1"/>
    </source>
</evidence>
<feature type="transmembrane region" description="Helical" evidence="3">
    <location>
        <begin position="217"/>
        <end position="242"/>
    </location>
</feature>
<feature type="transmembrane region" description="Helical" evidence="3">
    <location>
        <begin position="188"/>
        <end position="205"/>
    </location>
</feature>
<evidence type="ECO:0008006" key="6">
    <source>
        <dbReference type="Google" id="ProtNLM"/>
    </source>
</evidence>
<evidence type="ECO:0000313" key="5">
    <source>
        <dbReference type="Proteomes" id="UP000615593"/>
    </source>
</evidence>
<feature type="transmembrane region" description="Helical" evidence="3">
    <location>
        <begin position="59"/>
        <end position="81"/>
    </location>
</feature>
<comment type="caution">
    <text evidence="4">The sequence shown here is derived from an EMBL/GenBank/DDBJ whole genome shotgun (WGS) entry which is preliminary data.</text>
</comment>
<feature type="transmembrane region" description="Helical" evidence="3">
    <location>
        <begin position="93"/>
        <end position="114"/>
    </location>
</feature>
<keyword evidence="3" id="KW-0472">Membrane</keyword>
<feature type="transmembrane region" description="Helical" evidence="3">
    <location>
        <begin position="34"/>
        <end position="53"/>
    </location>
</feature>
<feature type="transmembrane region" description="Helical" evidence="3">
    <location>
        <begin position="6"/>
        <end position="25"/>
    </location>
</feature>
<dbReference type="PANTHER" id="PTHR36838">
    <property type="entry name" value="AUXIN EFFLUX CARRIER FAMILY PROTEIN"/>
    <property type="match status" value="1"/>
</dbReference>
<proteinExistence type="predicted"/>
<comment type="subcellular location">
    <subcellularLocation>
        <location evidence="1">Endomembrane system</location>
        <topology evidence="1">Multi-pass membrane protein</topology>
    </subcellularLocation>
</comment>
<keyword evidence="3" id="KW-0812">Transmembrane</keyword>
<keyword evidence="3" id="KW-1133">Transmembrane helix</keyword>